<dbReference type="AlphaFoldDB" id="A0AAX4L4N8"/>
<evidence type="ECO:0000313" key="4">
    <source>
        <dbReference type="Proteomes" id="UP001432202"/>
    </source>
</evidence>
<keyword evidence="1" id="KW-0812">Transmembrane</keyword>
<dbReference type="Proteomes" id="UP001432202">
    <property type="component" value="Chromosome"/>
</dbReference>
<keyword evidence="1" id="KW-1133">Transmembrane helix</keyword>
<protein>
    <submittedName>
        <fullName evidence="3">DUF4382 domain-containing protein</fullName>
    </submittedName>
</protein>
<sequence length="168" mass="17903">MSRGIIIGLVIIILIAGGAYYAYYYFTTGNVSIYLQDAPSSQGLKIYLTISSIMIHKVNSASNGSWILVSNKSITVLLTSNITFLASARLPAGQYNEIFLEISSAKVELGGVNISANLPSAVFKIHIVNGMDLKGGSSESLLISFPHITFSNGEIIISPSVTAQVISQ</sequence>
<accession>A0AAX4L4N8</accession>
<keyword evidence="4" id="KW-1185">Reference proteome</keyword>
<name>A0AAX4L4N8_9CREN</name>
<dbReference type="Pfam" id="PF14321">
    <property type="entry name" value="DUF4382"/>
    <property type="match status" value="1"/>
</dbReference>
<dbReference type="RefSeq" id="WP_338604233.1">
    <property type="nucleotide sequence ID" value="NZ_CP146016.1"/>
</dbReference>
<feature type="domain" description="DUF4382" evidence="2">
    <location>
        <begin position="28"/>
        <end position="145"/>
    </location>
</feature>
<organism evidence="3 4">
    <name type="scientific">Sulfolobus tengchongensis</name>
    <dbReference type="NCBI Taxonomy" id="207809"/>
    <lineage>
        <taxon>Archaea</taxon>
        <taxon>Thermoproteota</taxon>
        <taxon>Thermoprotei</taxon>
        <taxon>Sulfolobales</taxon>
        <taxon>Sulfolobaceae</taxon>
        <taxon>Sulfolobus</taxon>
    </lineage>
</organism>
<evidence type="ECO:0000313" key="3">
    <source>
        <dbReference type="EMBL" id="WWQ61615.1"/>
    </source>
</evidence>
<proteinExistence type="predicted"/>
<dbReference type="EMBL" id="CP146016">
    <property type="protein sequence ID" value="WWQ61615.1"/>
    <property type="molecule type" value="Genomic_DNA"/>
</dbReference>
<gene>
    <name evidence="3" type="ORF">V6M85_05960</name>
</gene>
<evidence type="ECO:0000256" key="1">
    <source>
        <dbReference type="SAM" id="Phobius"/>
    </source>
</evidence>
<reference evidence="3 4" key="1">
    <citation type="submission" date="2024-02" db="EMBL/GenBank/DDBJ databases">
        <title>STSV induces naive adaptation in Sulfolobus.</title>
        <authorList>
            <person name="Xiang X."/>
            <person name="Song M."/>
        </authorList>
    </citation>
    <scope>NUCLEOTIDE SEQUENCE [LARGE SCALE GENOMIC DNA]</scope>
    <source>
        <strain evidence="3 4">RT2</strain>
    </source>
</reference>
<evidence type="ECO:0000259" key="2">
    <source>
        <dbReference type="Pfam" id="PF14321"/>
    </source>
</evidence>
<feature type="transmembrane region" description="Helical" evidence="1">
    <location>
        <begin position="6"/>
        <end position="26"/>
    </location>
</feature>
<dbReference type="InterPro" id="IPR025491">
    <property type="entry name" value="DUF4382"/>
</dbReference>
<keyword evidence="1" id="KW-0472">Membrane</keyword>
<dbReference type="GeneID" id="89336294"/>